<gene>
    <name evidence="9" type="primary">grxD</name>
    <name evidence="9" type="ORF">BUCISPPS3390_127</name>
</gene>
<reference evidence="9 10" key="1">
    <citation type="submission" date="2019-02" db="EMBL/GenBank/DDBJ databases">
        <authorList>
            <person name="Manzano-Marin A."/>
            <person name="Manzano-Marin A."/>
        </authorList>
    </citation>
    <scope>NUCLEOTIDE SEQUENCE [LARGE SCALE GENOMIC DNA]</scope>
    <source>
        <strain evidence="9 10">BuCisplendens/pseudotsugae</strain>
    </source>
</reference>
<evidence type="ECO:0000313" key="9">
    <source>
        <dbReference type="EMBL" id="VFP77698.1"/>
    </source>
</evidence>
<comment type="function">
    <text evidence="1">Monothiol glutaredoxin involved in the biogenesis of iron-sulfur clusters.</text>
</comment>
<feature type="binding site" evidence="7">
    <location>
        <position position="30"/>
    </location>
    <ligand>
        <name>[2Fe-2S] cluster</name>
        <dbReference type="ChEBI" id="CHEBI:190135"/>
        <note>ligand shared between dimeric partners</note>
    </ligand>
</feature>
<evidence type="ECO:0000256" key="1">
    <source>
        <dbReference type="ARBA" id="ARBA00002853"/>
    </source>
</evidence>
<evidence type="ECO:0000256" key="3">
    <source>
        <dbReference type="ARBA" id="ARBA00022714"/>
    </source>
</evidence>
<dbReference type="EMBL" id="LR217692">
    <property type="protein sequence ID" value="VFP77698.1"/>
    <property type="molecule type" value="Genomic_DNA"/>
</dbReference>
<keyword evidence="7" id="KW-0408">Iron</keyword>
<feature type="binding site" evidence="6">
    <location>
        <position position="22"/>
    </location>
    <ligand>
        <name>glutathione</name>
        <dbReference type="ChEBI" id="CHEBI:57925"/>
    </ligand>
</feature>
<dbReference type="SUPFAM" id="SSF52833">
    <property type="entry name" value="Thioredoxin-like"/>
    <property type="match status" value="1"/>
</dbReference>
<evidence type="ECO:0000259" key="8">
    <source>
        <dbReference type="Pfam" id="PF00462"/>
    </source>
</evidence>
<sequence length="114" mass="13017">MIDAIRKIKKQLKKNIIVLYMKGSPEHPSCGFSARAVQALSSCTSNFFYVDILKDTDIRLALPKYSKWPTFPQLWIKERLIGGCDIMLELLNNGELLNLIQNCQNNTQLDKSQS</sequence>
<evidence type="ECO:0000256" key="2">
    <source>
        <dbReference type="ARBA" id="ARBA00009630"/>
    </source>
</evidence>
<accession>A0A451CX60</accession>
<dbReference type="GO" id="GO:0046872">
    <property type="term" value="F:metal ion binding"/>
    <property type="evidence" value="ECO:0007669"/>
    <property type="project" value="UniProtKB-KW"/>
</dbReference>
<keyword evidence="3 7" id="KW-0001">2Fe-2S</keyword>
<feature type="binding site" evidence="6">
    <location>
        <begin position="84"/>
        <end position="85"/>
    </location>
    <ligand>
        <name>glutathione</name>
        <dbReference type="ChEBI" id="CHEBI:57925"/>
    </ligand>
</feature>
<dbReference type="InterPro" id="IPR002109">
    <property type="entry name" value="Glutaredoxin"/>
</dbReference>
<evidence type="ECO:0000256" key="5">
    <source>
        <dbReference type="PIRNR" id="PIRNR005894"/>
    </source>
</evidence>
<dbReference type="PANTHER" id="PTHR10293:SF72">
    <property type="entry name" value="MONOTHIOL GLUTAREDOXIN-S14, CHLOROPLASTIC"/>
    <property type="match status" value="1"/>
</dbReference>
<dbReference type="InterPro" id="IPR036249">
    <property type="entry name" value="Thioredoxin-like_sf"/>
</dbReference>
<dbReference type="GO" id="GO:0051537">
    <property type="term" value="F:2 iron, 2 sulfur cluster binding"/>
    <property type="evidence" value="ECO:0007669"/>
    <property type="project" value="UniProtKB-KW"/>
</dbReference>
<keyword evidence="7" id="KW-0411">Iron-sulfur</keyword>
<dbReference type="InterPro" id="IPR014434">
    <property type="entry name" value="Monothiol_GRX"/>
</dbReference>
<evidence type="ECO:0000256" key="7">
    <source>
        <dbReference type="PIRSR" id="PIRSR005894-2"/>
    </source>
</evidence>
<keyword evidence="7" id="KW-0479">Metal-binding</keyword>
<dbReference type="Pfam" id="PF00462">
    <property type="entry name" value="Glutaredoxin"/>
    <property type="match status" value="1"/>
</dbReference>
<dbReference type="GO" id="GO:0015036">
    <property type="term" value="F:disulfide oxidoreductase activity"/>
    <property type="evidence" value="ECO:0007669"/>
    <property type="project" value="InterPro"/>
</dbReference>
<comment type="similarity">
    <text evidence="2 5">Belongs to the glutaredoxin family. Monothiol subfamily.</text>
</comment>
<proteinExistence type="inferred from homology"/>
<evidence type="ECO:0000313" key="10">
    <source>
        <dbReference type="Proteomes" id="UP000294466"/>
    </source>
</evidence>
<organism evidence="9 10">
    <name type="scientific">Buchnera aphidicola</name>
    <name type="common">Cinara cf. splendens/pseudotsugae 3390</name>
    <dbReference type="NCBI Taxonomy" id="2518980"/>
    <lineage>
        <taxon>Bacteria</taxon>
        <taxon>Pseudomonadati</taxon>
        <taxon>Pseudomonadota</taxon>
        <taxon>Gammaproteobacteria</taxon>
        <taxon>Enterobacterales</taxon>
        <taxon>Erwiniaceae</taxon>
        <taxon>Buchnera</taxon>
    </lineage>
</organism>
<feature type="binding site" evidence="6">
    <location>
        <position position="71"/>
    </location>
    <ligand>
        <name>glutathione</name>
        <dbReference type="ChEBI" id="CHEBI:57925"/>
    </ligand>
</feature>
<dbReference type="Proteomes" id="UP000294466">
    <property type="component" value="Chromosome"/>
</dbReference>
<dbReference type="AlphaFoldDB" id="A0A451CX60"/>
<name>A0A451CX60_9GAMM</name>
<dbReference type="InterPro" id="IPR004480">
    <property type="entry name" value="Monothiol_GRX-rel"/>
</dbReference>
<dbReference type="NCBIfam" id="TIGR00365">
    <property type="entry name" value="Grx4 family monothiol glutaredoxin"/>
    <property type="match status" value="1"/>
</dbReference>
<feature type="binding site" evidence="6">
    <location>
        <position position="59"/>
    </location>
    <ligand>
        <name>glutathione</name>
        <dbReference type="ChEBI" id="CHEBI:57925"/>
    </ligand>
</feature>
<evidence type="ECO:0000256" key="6">
    <source>
        <dbReference type="PIRSR" id="PIRSR005894-1"/>
    </source>
</evidence>
<dbReference type="PIRSF" id="PIRSF005894">
    <property type="entry name" value="Monothiol_GRX"/>
    <property type="match status" value="1"/>
</dbReference>
<evidence type="ECO:0000256" key="4">
    <source>
        <dbReference type="ARBA" id="ARBA00023284"/>
    </source>
</evidence>
<keyword evidence="4" id="KW-0676">Redox-active center</keyword>
<dbReference type="OrthoDB" id="9804115at2"/>
<dbReference type="PANTHER" id="PTHR10293">
    <property type="entry name" value="GLUTAREDOXIN FAMILY MEMBER"/>
    <property type="match status" value="1"/>
</dbReference>
<dbReference type="PROSITE" id="PS51354">
    <property type="entry name" value="GLUTAREDOXIN_2"/>
    <property type="match status" value="1"/>
</dbReference>
<feature type="domain" description="Glutaredoxin" evidence="8">
    <location>
        <begin position="17"/>
        <end position="81"/>
    </location>
</feature>
<dbReference type="Gene3D" id="3.40.30.10">
    <property type="entry name" value="Glutaredoxin"/>
    <property type="match status" value="1"/>
</dbReference>
<protein>
    <recommendedName>
        <fullName evidence="5">Glutaredoxin</fullName>
    </recommendedName>
</protein>